<dbReference type="InterPro" id="IPR018497">
    <property type="entry name" value="Peptidase_M13_C"/>
</dbReference>
<evidence type="ECO:0000256" key="7">
    <source>
        <dbReference type="ARBA" id="ARBA00023049"/>
    </source>
</evidence>
<keyword evidence="4" id="KW-0479">Metal-binding</keyword>
<dbReference type="PANTHER" id="PTHR11733:SF167">
    <property type="entry name" value="FI17812P1-RELATED"/>
    <property type="match status" value="1"/>
</dbReference>
<dbReference type="AlphaFoldDB" id="A0A8K0S9U4"/>
<keyword evidence="11" id="KW-1185">Reference proteome</keyword>
<dbReference type="InterPro" id="IPR024079">
    <property type="entry name" value="MetalloPept_cat_dom_sf"/>
</dbReference>
<feature type="domain" description="Peptidase M13 C-terminal" evidence="8">
    <location>
        <begin position="513"/>
        <end position="713"/>
    </location>
</feature>
<proteinExistence type="inferred from homology"/>
<reference evidence="10" key="1">
    <citation type="journal article" date="2021" name="Nat. Commun.">
        <title>Genetic determinants of endophytism in the Arabidopsis root mycobiome.</title>
        <authorList>
            <person name="Mesny F."/>
            <person name="Miyauchi S."/>
            <person name="Thiergart T."/>
            <person name="Pickel B."/>
            <person name="Atanasova L."/>
            <person name="Karlsson M."/>
            <person name="Huettel B."/>
            <person name="Barry K.W."/>
            <person name="Haridas S."/>
            <person name="Chen C."/>
            <person name="Bauer D."/>
            <person name="Andreopoulos W."/>
            <person name="Pangilinan J."/>
            <person name="LaButti K."/>
            <person name="Riley R."/>
            <person name="Lipzen A."/>
            <person name="Clum A."/>
            <person name="Drula E."/>
            <person name="Henrissat B."/>
            <person name="Kohler A."/>
            <person name="Grigoriev I.V."/>
            <person name="Martin F.M."/>
            <person name="Hacquard S."/>
        </authorList>
    </citation>
    <scope>NUCLEOTIDE SEQUENCE</scope>
    <source>
        <strain evidence="10">MPI-SDFR-AT-0068</strain>
    </source>
</reference>
<keyword evidence="6" id="KW-0862">Zinc</keyword>
<organism evidence="10 11">
    <name type="scientific">Fusarium tricinctum</name>
    <dbReference type="NCBI Taxonomy" id="61284"/>
    <lineage>
        <taxon>Eukaryota</taxon>
        <taxon>Fungi</taxon>
        <taxon>Dikarya</taxon>
        <taxon>Ascomycota</taxon>
        <taxon>Pezizomycotina</taxon>
        <taxon>Sordariomycetes</taxon>
        <taxon>Hypocreomycetidae</taxon>
        <taxon>Hypocreales</taxon>
        <taxon>Nectriaceae</taxon>
        <taxon>Fusarium</taxon>
        <taxon>Fusarium tricinctum species complex</taxon>
    </lineage>
</organism>
<keyword evidence="5" id="KW-0378">Hydrolase</keyword>
<dbReference type="InterPro" id="IPR042089">
    <property type="entry name" value="Peptidase_M13_dom_2"/>
</dbReference>
<comment type="similarity">
    <text evidence="2">Belongs to the peptidase M13 family.</text>
</comment>
<dbReference type="Gene3D" id="3.40.390.10">
    <property type="entry name" value="Collagenase (Catalytic Domain)"/>
    <property type="match status" value="1"/>
</dbReference>
<dbReference type="InterPro" id="IPR008753">
    <property type="entry name" value="Peptidase_M13_N"/>
</dbReference>
<name>A0A8K0S9U4_9HYPO</name>
<protein>
    <recommendedName>
        <fullName evidence="12">Endothelin-converting enzyme 1</fullName>
    </recommendedName>
</protein>
<evidence type="ECO:0000256" key="4">
    <source>
        <dbReference type="ARBA" id="ARBA00022723"/>
    </source>
</evidence>
<gene>
    <name evidence="10" type="ORF">BKA59DRAFT_498033</name>
</gene>
<dbReference type="GO" id="GO:0005886">
    <property type="term" value="C:plasma membrane"/>
    <property type="evidence" value="ECO:0007669"/>
    <property type="project" value="TreeGrafter"/>
</dbReference>
<dbReference type="GO" id="GO:0004222">
    <property type="term" value="F:metalloendopeptidase activity"/>
    <property type="evidence" value="ECO:0007669"/>
    <property type="project" value="InterPro"/>
</dbReference>
<evidence type="ECO:0000313" key="11">
    <source>
        <dbReference type="Proteomes" id="UP000813427"/>
    </source>
</evidence>
<dbReference type="Pfam" id="PF01431">
    <property type="entry name" value="Peptidase_M13"/>
    <property type="match status" value="1"/>
</dbReference>
<dbReference type="PANTHER" id="PTHR11733">
    <property type="entry name" value="ZINC METALLOPROTEASE FAMILY M13 NEPRILYSIN-RELATED"/>
    <property type="match status" value="1"/>
</dbReference>
<dbReference type="Pfam" id="PF05649">
    <property type="entry name" value="Peptidase_M13_N"/>
    <property type="match status" value="1"/>
</dbReference>
<dbReference type="CDD" id="cd08662">
    <property type="entry name" value="M13"/>
    <property type="match status" value="1"/>
</dbReference>
<dbReference type="Gene3D" id="1.10.1380.10">
    <property type="entry name" value="Neutral endopeptidase , domain2"/>
    <property type="match status" value="1"/>
</dbReference>
<comment type="cofactor">
    <cofactor evidence="1">
        <name>Zn(2+)</name>
        <dbReference type="ChEBI" id="CHEBI:29105"/>
    </cofactor>
</comment>
<evidence type="ECO:0000259" key="9">
    <source>
        <dbReference type="Pfam" id="PF05649"/>
    </source>
</evidence>
<feature type="domain" description="Peptidase M13 N-terminal" evidence="9">
    <location>
        <begin position="36"/>
        <end position="453"/>
    </location>
</feature>
<dbReference type="EMBL" id="JAGPXF010000001">
    <property type="protein sequence ID" value="KAH7262419.1"/>
    <property type="molecule type" value="Genomic_DNA"/>
</dbReference>
<keyword evidence="7" id="KW-0482">Metalloprotease</keyword>
<evidence type="ECO:0000256" key="5">
    <source>
        <dbReference type="ARBA" id="ARBA00022801"/>
    </source>
</evidence>
<evidence type="ECO:0000256" key="6">
    <source>
        <dbReference type="ARBA" id="ARBA00022833"/>
    </source>
</evidence>
<dbReference type="PRINTS" id="PR00786">
    <property type="entry name" value="NEPRILYSIN"/>
</dbReference>
<dbReference type="OrthoDB" id="6475849at2759"/>
<evidence type="ECO:0000256" key="2">
    <source>
        <dbReference type="ARBA" id="ARBA00007357"/>
    </source>
</evidence>
<sequence length="718" mass="79810">MAPSAMSASLCTTTACIQLAAEMKQSMALNYSQIDPCEDFEQYACGNWDNYHDIPQGSESIAGITLTEQFTNSAVKKILEGPYPTGDDAGYISVNLTKEQTRADKRNHAKLQDAYQACMNYTALEEEGLEGLSEVIKDIVEMFPTTKTNMTQKTPASSALTKTLAYFESFGIGTFQILAIEQNEHDPEEVVATIYPPVLSELLLPTTEEGMVELLKLSAQLLAAVYPSQPNTTEALALAGSVYVFQSQLKLAWDWSQLNEPADTVPAGDLTKLAPYIDYGGVIKELAPKNWKGTIQTSQPSYFKNMSEVISQTSTETLQAYFVWRMVSSVSSYVEHNLTNAYNDKQYELKDQDPESSRPRWRNCAILIDQGVDWIVDKQVEAAIGPHGLTWILTRFFVDKHFGPNKAKLASQLVDYIKASFSERIKTRDWATEKVKKAAIEKLNAIQKMVGLPTQPDPMDPIAIEKYYSDIEINPSLVMNALAFAKSKISKRWDSLAKPYSRGQLIMSTLKANAYYSPPQNEIALLAGYLQAPLFDVGYPDYVNFGGAGVVVGHEITHGFDTQGYQYDKTGNKTSWWDEESEEAFLKKAECFIDQYSNFTIKAANGTDLHVDGNLTVSENIADAGGVVSGFAAWKKWESDKGKAKNLPGLEKFTHEQLFFLKWGQTWCASIKPALSLRLLTSDVHAPSSARALLPLRNSAGFNKAFNCPKKEPTCELW</sequence>
<evidence type="ECO:0000313" key="10">
    <source>
        <dbReference type="EMBL" id="KAH7262419.1"/>
    </source>
</evidence>
<dbReference type="InterPro" id="IPR000718">
    <property type="entry name" value="Peptidase_M13"/>
</dbReference>
<dbReference type="SUPFAM" id="SSF55486">
    <property type="entry name" value="Metalloproteases ('zincins'), catalytic domain"/>
    <property type="match status" value="1"/>
</dbReference>
<keyword evidence="3" id="KW-0645">Protease</keyword>
<dbReference type="GO" id="GO:0046872">
    <property type="term" value="F:metal ion binding"/>
    <property type="evidence" value="ECO:0007669"/>
    <property type="project" value="UniProtKB-KW"/>
</dbReference>
<evidence type="ECO:0000256" key="1">
    <source>
        <dbReference type="ARBA" id="ARBA00001947"/>
    </source>
</evidence>
<evidence type="ECO:0000256" key="3">
    <source>
        <dbReference type="ARBA" id="ARBA00022670"/>
    </source>
</evidence>
<comment type="caution">
    <text evidence="10">The sequence shown here is derived from an EMBL/GenBank/DDBJ whole genome shotgun (WGS) entry which is preliminary data.</text>
</comment>
<dbReference type="GO" id="GO:0016485">
    <property type="term" value="P:protein processing"/>
    <property type="evidence" value="ECO:0007669"/>
    <property type="project" value="TreeGrafter"/>
</dbReference>
<accession>A0A8K0S9U4</accession>
<evidence type="ECO:0000259" key="8">
    <source>
        <dbReference type="Pfam" id="PF01431"/>
    </source>
</evidence>
<dbReference type="Proteomes" id="UP000813427">
    <property type="component" value="Unassembled WGS sequence"/>
</dbReference>
<evidence type="ECO:0008006" key="12">
    <source>
        <dbReference type="Google" id="ProtNLM"/>
    </source>
</evidence>
<dbReference type="PROSITE" id="PS51885">
    <property type="entry name" value="NEPRILYSIN"/>
    <property type="match status" value="1"/>
</dbReference>